<dbReference type="RefSeq" id="WP_251491929.1">
    <property type="nucleotide sequence ID" value="NZ_CAJSLV010000059.1"/>
</dbReference>
<feature type="transmembrane region" description="Helical" evidence="9">
    <location>
        <begin position="244"/>
        <end position="260"/>
    </location>
</feature>
<feature type="region of interest" description="Disordered" evidence="8">
    <location>
        <begin position="476"/>
        <end position="498"/>
    </location>
</feature>
<feature type="transmembrane region" description="Helical" evidence="9">
    <location>
        <begin position="407"/>
        <end position="432"/>
    </location>
</feature>
<keyword evidence="12" id="KW-1185">Reference proteome</keyword>
<feature type="domain" description="Major facilitator superfamily (MFS) profile" evidence="10">
    <location>
        <begin position="25"/>
        <end position="478"/>
    </location>
</feature>
<dbReference type="PROSITE" id="PS50850">
    <property type="entry name" value="MFS"/>
    <property type="match status" value="1"/>
</dbReference>
<keyword evidence="6 9" id="KW-0472">Membrane</keyword>
<evidence type="ECO:0000256" key="3">
    <source>
        <dbReference type="ARBA" id="ARBA00022475"/>
    </source>
</evidence>
<feature type="transmembrane region" description="Helical" evidence="9">
    <location>
        <begin position="346"/>
        <end position="362"/>
    </location>
</feature>
<dbReference type="EMBL" id="CAJSLV010000059">
    <property type="protein sequence ID" value="CAG6395050.1"/>
    <property type="molecule type" value="Genomic_DNA"/>
</dbReference>
<feature type="transmembrane region" description="Helical" evidence="9">
    <location>
        <begin position="120"/>
        <end position="139"/>
    </location>
</feature>
<evidence type="ECO:0000256" key="6">
    <source>
        <dbReference type="ARBA" id="ARBA00023136"/>
    </source>
</evidence>
<evidence type="ECO:0000256" key="1">
    <source>
        <dbReference type="ARBA" id="ARBA00004651"/>
    </source>
</evidence>
<proteinExistence type="predicted"/>
<dbReference type="NCBIfam" id="TIGR00711">
    <property type="entry name" value="efflux_EmrB"/>
    <property type="match status" value="1"/>
</dbReference>
<feature type="transmembrane region" description="Helical" evidence="9">
    <location>
        <begin position="61"/>
        <end position="79"/>
    </location>
</feature>
<dbReference type="PANTHER" id="PTHR42718:SF46">
    <property type="entry name" value="BLR6921 PROTEIN"/>
    <property type="match status" value="1"/>
</dbReference>
<evidence type="ECO:0000259" key="10">
    <source>
        <dbReference type="PROSITE" id="PS50850"/>
    </source>
</evidence>
<keyword evidence="3" id="KW-1003">Cell membrane</keyword>
<keyword evidence="7" id="KW-0046">Antibiotic resistance</keyword>
<dbReference type="Pfam" id="PF07690">
    <property type="entry name" value="MFS_1"/>
    <property type="match status" value="1"/>
</dbReference>
<evidence type="ECO:0000256" key="8">
    <source>
        <dbReference type="SAM" id="MobiDB-lite"/>
    </source>
</evidence>
<dbReference type="InterPro" id="IPR011701">
    <property type="entry name" value="MFS"/>
</dbReference>
<feature type="transmembrane region" description="Helical" evidence="9">
    <location>
        <begin position="91"/>
        <end position="114"/>
    </location>
</feature>
<dbReference type="InterPro" id="IPR036259">
    <property type="entry name" value="MFS_trans_sf"/>
</dbReference>
<feature type="transmembrane region" description="Helical" evidence="9">
    <location>
        <begin position="452"/>
        <end position="472"/>
    </location>
</feature>
<comment type="caution">
    <text evidence="11">The sequence shown here is derived from an EMBL/GenBank/DDBJ whole genome shotgun (WGS) entry which is preliminary data.</text>
</comment>
<protein>
    <submittedName>
        <fullName evidence="11">EmrB/QacA subfamily drug resistance transporter</fullName>
    </submittedName>
</protein>
<feature type="transmembrane region" description="Helical" evidence="9">
    <location>
        <begin position="212"/>
        <end position="232"/>
    </location>
</feature>
<name>A0A9W4DT20_9ACTN</name>
<organism evidence="11 12">
    <name type="scientific">Actinacidiphila cocklensis</name>
    <dbReference type="NCBI Taxonomy" id="887465"/>
    <lineage>
        <taxon>Bacteria</taxon>
        <taxon>Bacillati</taxon>
        <taxon>Actinomycetota</taxon>
        <taxon>Actinomycetes</taxon>
        <taxon>Kitasatosporales</taxon>
        <taxon>Streptomycetaceae</taxon>
        <taxon>Actinacidiphila</taxon>
    </lineage>
</organism>
<dbReference type="Gene3D" id="1.20.1250.20">
    <property type="entry name" value="MFS general substrate transporter like domains"/>
    <property type="match status" value="1"/>
</dbReference>
<reference evidence="11" key="1">
    <citation type="submission" date="2021-05" db="EMBL/GenBank/DDBJ databases">
        <authorList>
            <person name="Arsene-Ploetze F."/>
        </authorList>
    </citation>
    <scope>NUCLEOTIDE SEQUENCE</scope>
    <source>
        <strain evidence="11">DSM 42138</strain>
    </source>
</reference>
<dbReference type="GO" id="GO:0046677">
    <property type="term" value="P:response to antibiotic"/>
    <property type="evidence" value="ECO:0007669"/>
    <property type="project" value="UniProtKB-KW"/>
</dbReference>
<dbReference type="SUPFAM" id="SSF103473">
    <property type="entry name" value="MFS general substrate transporter"/>
    <property type="match status" value="1"/>
</dbReference>
<dbReference type="AlphaFoldDB" id="A0A9W4DT20"/>
<evidence type="ECO:0000256" key="9">
    <source>
        <dbReference type="SAM" id="Phobius"/>
    </source>
</evidence>
<dbReference type="Gene3D" id="1.20.1720.10">
    <property type="entry name" value="Multidrug resistance protein D"/>
    <property type="match status" value="1"/>
</dbReference>
<dbReference type="InterPro" id="IPR020846">
    <property type="entry name" value="MFS_dom"/>
</dbReference>
<evidence type="ECO:0000256" key="4">
    <source>
        <dbReference type="ARBA" id="ARBA00022692"/>
    </source>
</evidence>
<keyword evidence="4 9" id="KW-0812">Transmembrane</keyword>
<keyword evidence="5 9" id="KW-1133">Transmembrane helix</keyword>
<dbReference type="PANTHER" id="PTHR42718">
    <property type="entry name" value="MAJOR FACILITATOR SUPERFAMILY MULTIDRUG TRANSPORTER MFSC"/>
    <property type="match status" value="1"/>
</dbReference>
<comment type="subcellular location">
    <subcellularLocation>
        <location evidence="1">Cell membrane</location>
        <topology evidence="1">Multi-pass membrane protein</topology>
    </subcellularLocation>
</comment>
<dbReference type="GO" id="GO:0022857">
    <property type="term" value="F:transmembrane transporter activity"/>
    <property type="evidence" value="ECO:0007669"/>
    <property type="project" value="InterPro"/>
</dbReference>
<evidence type="ECO:0000313" key="11">
    <source>
        <dbReference type="EMBL" id="CAG6395050.1"/>
    </source>
</evidence>
<evidence type="ECO:0000256" key="7">
    <source>
        <dbReference type="ARBA" id="ARBA00023251"/>
    </source>
</evidence>
<dbReference type="Proteomes" id="UP001152519">
    <property type="component" value="Unassembled WGS sequence"/>
</dbReference>
<evidence type="ECO:0000256" key="5">
    <source>
        <dbReference type="ARBA" id="ARBA00022989"/>
    </source>
</evidence>
<feature type="transmembrane region" description="Helical" evidence="9">
    <location>
        <begin position="151"/>
        <end position="172"/>
    </location>
</feature>
<sequence>MSNAMTASTAPPEGSFLATGRGKITLALLCLVTFLDVMDGAIVNVALPTIRTHLGFSVPNLQWVVSGYLITYGGFLLLGGRAGDLLGRRRLLVAGTVLFAASSLACGLAGSQGLLVGARLAQGFGAAMMSPAALSILTTSFHRGSDRHKALGAWAGISGMASAAGMFFGGLLTQEFGWRWVFFVNLPLCVLVLFGAFRLLKADHGRASPGDFDAVGAVLVTVAMLLLIFTLVKAPDEGWRAGRTLGGLAVSAALMVAFVVNEQRHAHPMVLLSIFRIKGLAAADATQVIAWAGFYSMFFFITLYMQNVLGFSQLESGLSYLPVSFGIGFGSTVATKMFVRTGTRPIIVSGSLLAAGGILWLSRIPADGTYLGDLLAPLVVMGLGLGLLYAGVQTAANAGVPEDQAGLAAALITASFQLGSALGLAVFTGIATSRTNHLLASHTSPPQALTEGFQRGLLVSALCLVAAGAIALRASNTRGEPATTPQPHPSLENSHNSA</sequence>
<dbReference type="CDD" id="cd17321">
    <property type="entry name" value="MFS_MMR_MDR_like"/>
    <property type="match status" value="1"/>
</dbReference>
<feature type="transmembrane region" description="Helical" evidence="9">
    <location>
        <begin position="374"/>
        <end position="395"/>
    </location>
</feature>
<feature type="transmembrane region" description="Helical" evidence="9">
    <location>
        <begin position="178"/>
        <end position="200"/>
    </location>
</feature>
<evidence type="ECO:0000256" key="2">
    <source>
        <dbReference type="ARBA" id="ARBA00022448"/>
    </source>
</evidence>
<keyword evidence="2" id="KW-0813">Transport</keyword>
<feature type="transmembrane region" description="Helical" evidence="9">
    <location>
        <begin position="317"/>
        <end position="339"/>
    </location>
</feature>
<dbReference type="InterPro" id="IPR004638">
    <property type="entry name" value="EmrB-like"/>
</dbReference>
<feature type="transmembrane region" description="Helical" evidence="9">
    <location>
        <begin position="281"/>
        <end position="305"/>
    </location>
</feature>
<dbReference type="GO" id="GO:0005886">
    <property type="term" value="C:plasma membrane"/>
    <property type="evidence" value="ECO:0007669"/>
    <property type="project" value="UniProtKB-SubCell"/>
</dbReference>
<feature type="transmembrane region" description="Helical" evidence="9">
    <location>
        <begin position="26"/>
        <end position="49"/>
    </location>
</feature>
<evidence type="ECO:0000313" key="12">
    <source>
        <dbReference type="Proteomes" id="UP001152519"/>
    </source>
</evidence>
<accession>A0A9W4DT20</accession>
<gene>
    <name evidence="11" type="ORF">SCOCK_30283</name>
</gene>